<feature type="domain" description="Glycosyl hydrolase family 31 C-terminal" evidence="1">
    <location>
        <begin position="1"/>
        <end position="57"/>
    </location>
</feature>
<reference evidence="2 3" key="1">
    <citation type="submission" date="2019-01" db="EMBL/GenBank/DDBJ databases">
        <authorList>
            <person name="Alioto T."/>
            <person name="Alioto T."/>
        </authorList>
    </citation>
    <scope>NUCLEOTIDE SEQUENCE [LARGE SCALE GENOMIC DNA]</scope>
</reference>
<name>A0A485PSE9_LYNPA</name>
<organism evidence="2 3">
    <name type="scientific">Lynx pardinus</name>
    <name type="common">Iberian lynx</name>
    <name type="synonym">Felis pardina</name>
    <dbReference type="NCBI Taxonomy" id="191816"/>
    <lineage>
        <taxon>Eukaryota</taxon>
        <taxon>Metazoa</taxon>
        <taxon>Chordata</taxon>
        <taxon>Craniata</taxon>
        <taxon>Vertebrata</taxon>
        <taxon>Euteleostomi</taxon>
        <taxon>Mammalia</taxon>
        <taxon>Eutheria</taxon>
        <taxon>Laurasiatheria</taxon>
        <taxon>Carnivora</taxon>
        <taxon>Feliformia</taxon>
        <taxon>Felidae</taxon>
        <taxon>Felinae</taxon>
        <taxon>Lynx</taxon>
    </lineage>
</organism>
<evidence type="ECO:0000259" key="1">
    <source>
        <dbReference type="Pfam" id="PF21365"/>
    </source>
</evidence>
<protein>
    <submittedName>
        <fullName evidence="2">Sucrase-intestinal</fullName>
    </submittedName>
</protein>
<dbReference type="PANTHER" id="PTHR22762:SF66">
    <property type="entry name" value="SUCRASE-ISOMALTASE, INTESTINAL"/>
    <property type="match status" value="1"/>
</dbReference>
<dbReference type="InterPro" id="IPR048395">
    <property type="entry name" value="Glyco_hydro_31_C"/>
</dbReference>
<keyword evidence="3" id="KW-1185">Reference proteome</keyword>
<sequence length="193" mass="22132">MVTPVLQPYRDTVAGYVPDARWFDYHTGQDIGVRGKFNEFEAPLYKINLHVRGGHILPCQEPGLNTFYSRQNYMKLIVAADANQMAQGSLFWDDGESIDTYERDLYFLVQFNLNKNTLTSTILKNGYINKNEMRLGFINIWGKGKTSVNEVNLIYNGNKVSVKFTQEANNEILNIDLTVNNVILDEPIEIIWS</sequence>
<dbReference type="InterPro" id="IPR013780">
    <property type="entry name" value="Glyco_hydro_b"/>
</dbReference>
<evidence type="ECO:0000313" key="2">
    <source>
        <dbReference type="EMBL" id="VFV47298.1"/>
    </source>
</evidence>
<dbReference type="GO" id="GO:0004558">
    <property type="term" value="F:alpha-1,4-glucosidase activity"/>
    <property type="evidence" value="ECO:0007669"/>
    <property type="project" value="TreeGrafter"/>
</dbReference>
<dbReference type="Proteomes" id="UP000386466">
    <property type="component" value="Unassembled WGS sequence"/>
</dbReference>
<dbReference type="Gene3D" id="2.60.40.1180">
    <property type="entry name" value="Golgi alpha-mannosidase II"/>
    <property type="match status" value="2"/>
</dbReference>
<dbReference type="Pfam" id="PF21365">
    <property type="entry name" value="Glyco_hydro_31_3rd"/>
    <property type="match status" value="1"/>
</dbReference>
<dbReference type="SUPFAM" id="SSF51011">
    <property type="entry name" value="Glycosyl hydrolase domain"/>
    <property type="match status" value="1"/>
</dbReference>
<proteinExistence type="predicted"/>
<dbReference type="EMBL" id="CAAGRJ010040218">
    <property type="protein sequence ID" value="VFV47298.1"/>
    <property type="molecule type" value="Genomic_DNA"/>
</dbReference>
<accession>A0A485PSE9</accession>
<dbReference type="PANTHER" id="PTHR22762">
    <property type="entry name" value="ALPHA-GLUCOSIDASE"/>
    <property type="match status" value="1"/>
</dbReference>
<dbReference type="FunFam" id="2.60.40.1180:FF:000005">
    <property type="entry name" value="Maltase-glucoamylase, intestinal"/>
    <property type="match status" value="1"/>
</dbReference>
<evidence type="ECO:0000313" key="3">
    <source>
        <dbReference type="Proteomes" id="UP000386466"/>
    </source>
</evidence>
<dbReference type="AlphaFoldDB" id="A0A485PSE9"/>
<gene>
    <name evidence="2" type="ORF">LYPA_23C008910</name>
</gene>